<sequence>MAAPGMRIGLLGGSFDPAHEAHREISLTALKRLGLDQVWWLVTPGNPLKDVSRLPGVAARVADAEKIARHPRIKVTGFDGGTGSGYTVDLLLALKRRFPGVHFVWLMGADNLAGLHRWRAWPEIFGLVPIAVLDRPGYRLRPARAKPRTASRPITWDETDALALPLLEPPAWTILSRQLSGLSSTALRETVAKSG</sequence>
<dbReference type="HAMAP" id="MF_00244">
    <property type="entry name" value="NaMN_adenylyltr"/>
    <property type="match status" value="1"/>
</dbReference>
<comment type="catalytic activity">
    <reaction evidence="10 11">
        <text>nicotinate beta-D-ribonucleotide + ATP + H(+) = deamido-NAD(+) + diphosphate</text>
        <dbReference type="Rhea" id="RHEA:22860"/>
        <dbReference type="ChEBI" id="CHEBI:15378"/>
        <dbReference type="ChEBI" id="CHEBI:30616"/>
        <dbReference type="ChEBI" id="CHEBI:33019"/>
        <dbReference type="ChEBI" id="CHEBI:57502"/>
        <dbReference type="ChEBI" id="CHEBI:58437"/>
        <dbReference type="EC" id="2.7.7.18"/>
    </reaction>
</comment>
<evidence type="ECO:0000256" key="7">
    <source>
        <dbReference type="ARBA" id="ARBA00022741"/>
    </source>
</evidence>
<comment type="caution">
    <text evidence="13">The sequence shown here is derived from an EMBL/GenBank/DDBJ whole genome shotgun (WGS) entry which is preliminary data.</text>
</comment>
<keyword evidence="9 11" id="KW-0520">NAD</keyword>
<evidence type="ECO:0000259" key="12">
    <source>
        <dbReference type="Pfam" id="PF01467"/>
    </source>
</evidence>
<evidence type="ECO:0000256" key="10">
    <source>
        <dbReference type="ARBA" id="ARBA00048721"/>
    </source>
</evidence>
<keyword evidence="4 11" id="KW-0662">Pyridine nucleotide biosynthesis</keyword>
<keyword evidence="8 11" id="KW-0067">ATP-binding</keyword>
<evidence type="ECO:0000256" key="5">
    <source>
        <dbReference type="ARBA" id="ARBA00022679"/>
    </source>
</evidence>
<evidence type="ECO:0000256" key="4">
    <source>
        <dbReference type="ARBA" id="ARBA00022642"/>
    </source>
</evidence>
<dbReference type="RefSeq" id="WP_069624615.1">
    <property type="nucleotide sequence ID" value="NZ_LPWD01000377.1"/>
</dbReference>
<evidence type="ECO:0000256" key="9">
    <source>
        <dbReference type="ARBA" id="ARBA00023027"/>
    </source>
</evidence>
<dbReference type="InterPro" id="IPR014729">
    <property type="entry name" value="Rossmann-like_a/b/a_fold"/>
</dbReference>
<dbReference type="AlphaFoldDB" id="A0A1E3W8R9"/>
<feature type="domain" description="Cytidyltransferase-like" evidence="12">
    <location>
        <begin position="10"/>
        <end position="189"/>
    </location>
</feature>
<protein>
    <recommendedName>
        <fullName evidence="11">Probable nicotinate-nucleotide adenylyltransferase</fullName>
        <ecNumber evidence="11">2.7.7.18</ecNumber>
    </recommendedName>
    <alternativeName>
        <fullName evidence="11">Deamido-NAD(+) diphosphorylase</fullName>
    </alternativeName>
    <alternativeName>
        <fullName evidence="11">Deamido-NAD(+) pyrophosphorylase</fullName>
    </alternativeName>
    <alternativeName>
        <fullName evidence="11">Nicotinate mononucleotide adenylyltransferase</fullName>
        <shortName evidence="11">NaMN adenylyltransferase</shortName>
    </alternativeName>
</protein>
<keyword evidence="6 11" id="KW-0548">Nucleotidyltransferase</keyword>
<dbReference type="GO" id="GO:0005524">
    <property type="term" value="F:ATP binding"/>
    <property type="evidence" value="ECO:0007669"/>
    <property type="project" value="UniProtKB-KW"/>
</dbReference>
<dbReference type="InterPro" id="IPR004821">
    <property type="entry name" value="Cyt_trans-like"/>
</dbReference>
<dbReference type="Gene3D" id="3.40.50.620">
    <property type="entry name" value="HUPs"/>
    <property type="match status" value="1"/>
</dbReference>
<organism evidence="13 14">
    <name type="scientific">Methyloceanibacter marginalis</name>
    <dbReference type="NCBI Taxonomy" id="1774971"/>
    <lineage>
        <taxon>Bacteria</taxon>
        <taxon>Pseudomonadati</taxon>
        <taxon>Pseudomonadota</taxon>
        <taxon>Alphaproteobacteria</taxon>
        <taxon>Hyphomicrobiales</taxon>
        <taxon>Hyphomicrobiaceae</taxon>
        <taxon>Methyloceanibacter</taxon>
    </lineage>
</organism>
<reference evidence="13 14" key="1">
    <citation type="journal article" date="2016" name="Environ. Microbiol.">
        <title>New Methyloceanibacter diversity from North Sea sediments includes methanotroph containing solely the soluble methane monooxygenase.</title>
        <authorList>
            <person name="Vekeman B."/>
            <person name="Kerckhof F.M."/>
            <person name="Cremers G."/>
            <person name="de Vos P."/>
            <person name="Vandamme P."/>
            <person name="Boon N."/>
            <person name="Op den Camp H.J."/>
            <person name="Heylen K."/>
        </authorList>
    </citation>
    <scope>NUCLEOTIDE SEQUENCE [LARGE SCALE GENOMIC DNA]</scope>
    <source>
        <strain evidence="13 14">R-67177</strain>
    </source>
</reference>
<dbReference type="EMBL" id="LPWD01000377">
    <property type="protein sequence ID" value="ODS02199.1"/>
    <property type="molecule type" value="Genomic_DNA"/>
</dbReference>
<dbReference type="CDD" id="cd02165">
    <property type="entry name" value="NMNAT"/>
    <property type="match status" value="1"/>
</dbReference>
<name>A0A1E3W8R9_9HYPH</name>
<dbReference type="GO" id="GO:0009435">
    <property type="term" value="P:NAD+ biosynthetic process"/>
    <property type="evidence" value="ECO:0007669"/>
    <property type="project" value="UniProtKB-UniRule"/>
</dbReference>
<dbReference type="InterPro" id="IPR005248">
    <property type="entry name" value="NadD/NMNAT"/>
</dbReference>
<evidence type="ECO:0000256" key="3">
    <source>
        <dbReference type="ARBA" id="ARBA00009014"/>
    </source>
</evidence>
<dbReference type="SUPFAM" id="SSF52374">
    <property type="entry name" value="Nucleotidylyl transferase"/>
    <property type="match status" value="1"/>
</dbReference>
<keyword evidence="14" id="KW-1185">Reference proteome</keyword>
<dbReference type="PANTHER" id="PTHR39321">
    <property type="entry name" value="NICOTINATE-NUCLEOTIDE ADENYLYLTRANSFERASE-RELATED"/>
    <property type="match status" value="1"/>
</dbReference>
<evidence type="ECO:0000256" key="8">
    <source>
        <dbReference type="ARBA" id="ARBA00022840"/>
    </source>
</evidence>
<dbReference type="Pfam" id="PF01467">
    <property type="entry name" value="CTP_transf_like"/>
    <property type="match status" value="1"/>
</dbReference>
<evidence type="ECO:0000256" key="2">
    <source>
        <dbReference type="ARBA" id="ARBA00005019"/>
    </source>
</evidence>
<dbReference type="UniPathway" id="UPA00253">
    <property type="reaction ID" value="UER00332"/>
</dbReference>
<evidence type="ECO:0000256" key="6">
    <source>
        <dbReference type="ARBA" id="ARBA00022695"/>
    </source>
</evidence>
<comment type="similarity">
    <text evidence="3 11">Belongs to the NadD family.</text>
</comment>
<proteinExistence type="inferred from homology"/>
<evidence type="ECO:0000256" key="1">
    <source>
        <dbReference type="ARBA" id="ARBA00002324"/>
    </source>
</evidence>
<comment type="function">
    <text evidence="1 11">Catalyzes the reversible adenylation of nicotinate mononucleotide (NaMN) to nicotinic acid adenine dinucleotide (NaAD).</text>
</comment>
<dbReference type="PANTHER" id="PTHR39321:SF3">
    <property type="entry name" value="PHOSPHOPANTETHEINE ADENYLYLTRANSFERASE"/>
    <property type="match status" value="1"/>
</dbReference>
<dbReference type="NCBIfam" id="NF000845">
    <property type="entry name" value="PRK00071.2-4"/>
    <property type="match status" value="1"/>
</dbReference>
<keyword evidence="5 11" id="KW-0808">Transferase</keyword>
<evidence type="ECO:0000256" key="11">
    <source>
        <dbReference type="HAMAP-Rule" id="MF_00244"/>
    </source>
</evidence>
<evidence type="ECO:0000313" key="13">
    <source>
        <dbReference type="EMBL" id="ODS02199.1"/>
    </source>
</evidence>
<comment type="pathway">
    <text evidence="2 11">Cofactor biosynthesis; NAD(+) biosynthesis; deamido-NAD(+) from nicotinate D-ribonucleotide: step 1/1.</text>
</comment>
<accession>A0A1E3W8R9</accession>
<gene>
    <name evidence="11" type="primary">nadD</name>
    <name evidence="13" type="ORF">AUC71_16595</name>
</gene>
<dbReference type="EC" id="2.7.7.18" evidence="11"/>
<dbReference type="OrthoDB" id="5295945at2"/>
<evidence type="ECO:0000313" key="14">
    <source>
        <dbReference type="Proteomes" id="UP000095042"/>
    </source>
</evidence>
<dbReference type="Proteomes" id="UP000095042">
    <property type="component" value="Unassembled WGS sequence"/>
</dbReference>
<dbReference type="GO" id="GO:0004515">
    <property type="term" value="F:nicotinate-nucleotide adenylyltransferase activity"/>
    <property type="evidence" value="ECO:0007669"/>
    <property type="project" value="UniProtKB-UniRule"/>
</dbReference>
<keyword evidence="7 11" id="KW-0547">Nucleotide-binding</keyword>